<evidence type="ECO:0000259" key="8">
    <source>
        <dbReference type="PROSITE" id="PS50011"/>
    </source>
</evidence>
<organism evidence="10">
    <name type="scientific">Anthurium amnicola</name>
    <dbReference type="NCBI Taxonomy" id="1678845"/>
    <lineage>
        <taxon>Eukaryota</taxon>
        <taxon>Viridiplantae</taxon>
        <taxon>Streptophyta</taxon>
        <taxon>Embryophyta</taxon>
        <taxon>Tracheophyta</taxon>
        <taxon>Spermatophyta</taxon>
        <taxon>Magnoliopsida</taxon>
        <taxon>Liliopsida</taxon>
        <taxon>Araceae</taxon>
        <taxon>Pothoideae</taxon>
        <taxon>Potheae</taxon>
        <taxon>Anthurium</taxon>
    </lineage>
</organism>
<keyword evidence="6" id="KW-0067">ATP-binding</keyword>
<reference evidence="10" key="1">
    <citation type="submission" date="2015-07" db="EMBL/GenBank/DDBJ databases">
        <title>Transcriptome Assembly of Anthurium amnicola.</title>
        <authorList>
            <person name="Suzuki J."/>
        </authorList>
    </citation>
    <scope>NUCLEOTIDE SEQUENCE</scope>
</reference>
<dbReference type="InterPro" id="IPR004041">
    <property type="entry name" value="NAF_dom"/>
</dbReference>
<dbReference type="InterPro" id="IPR011009">
    <property type="entry name" value="Kinase-like_dom_sf"/>
</dbReference>
<name>A0A1D1YRI8_9ARAE</name>
<dbReference type="PANTHER" id="PTHR43895:SF151">
    <property type="entry name" value="CBL-INTERACTING SERINE_THREONINE-PROTEIN KINASE 11"/>
    <property type="match status" value="1"/>
</dbReference>
<evidence type="ECO:0000256" key="6">
    <source>
        <dbReference type="ARBA" id="ARBA00022840"/>
    </source>
</evidence>
<gene>
    <name evidence="10" type="primary">CIPK11_3</name>
    <name evidence="10" type="ORF">g.68192</name>
</gene>
<dbReference type="PROSITE" id="PS50816">
    <property type="entry name" value="NAF"/>
    <property type="match status" value="1"/>
</dbReference>
<accession>A0A1D1YRI8</accession>
<proteinExistence type="predicted"/>
<dbReference type="PROSITE" id="PS50011">
    <property type="entry name" value="PROTEIN_KINASE_DOM"/>
    <property type="match status" value="1"/>
</dbReference>
<dbReference type="EC" id="2.7.11.1" evidence="1"/>
<dbReference type="SUPFAM" id="SSF56112">
    <property type="entry name" value="Protein kinase-like (PK-like)"/>
    <property type="match status" value="1"/>
</dbReference>
<dbReference type="Pfam" id="PF03822">
    <property type="entry name" value="NAF"/>
    <property type="match status" value="1"/>
</dbReference>
<feature type="non-terminal residue" evidence="10">
    <location>
        <position position="1"/>
    </location>
</feature>
<dbReference type="AlphaFoldDB" id="A0A1D1YRI8"/>
<feature type="region of interest" description="Disordered" evidence="7">
    <location>
        <begin position="213"/>
        <end position="250"/>
    </location>
</feature>
<dbReference type="InterPro" id="IPR000719">
    <property type="entry name" value="Prot_kinase_dom"/>
</dbReference>
<evidence type="ECO:0000256" key="4">
    <source>
        <dbReference type="ARBA" id="ARBA00022741"/>
    </source>
</evidence>
<dbReference type="PANTHER" id="PTHR43895">
    <property type="entry name" value="CALCIUM/CALMODULIN-DEPENDENT PROTEIN KINASE KINASE-RELATED"/>
    <property type="match status" value="1"/>
</dbReference>
<protein>
    <recommendedName>
        <fullName evidence="1">non-specific serine/threonine protein kinase</fullName>
        <ecNumber evidence="1">2.7.11.1</ecNumber>
    </recommendedName>
</protein>
<evidence type="ECO:0000256" key="7">
    <source>
        <dbReference type="SAM" id="MobiDB-lite"/>
    </source>
</evidence>
<keyword evidence="5 10" id="KW-0418">Kinase</keyword>
<keyword evidence="3" id="KW-0808">Transferase</keyword>
<dbReference type="EMBL" id="GDJX01010686">
    <property type="protein sequence ID" value="JAT57250.1"/>
    <property type="molecule type" value="Transcribed_RNA"/>
</dbReference>
<keyword evidence="2" id="KW-0723">Serine/threonine-protein kinase</keyword>
<feature type="domain" description="NAF" evidence="9">
    <location>
        <begin position="90"/>
        <end position="114"/>
    </location>
</feature>
<keyword evidence="4" id="KW-0547">Nucleotide-binding</keyword>
<dbReference type="GO" id="GO:0007165">
    <property type="term" value="P:signal transduction"/>
    <property type="evidence" value="ECO:0007669"/>
    <property type="project" value="InterPro"/>
</dbReference>
<dbReference type="Gene3D" id="1.10.510.10">
    <property type="entry name" value="Transferase(Phosphotransferase) domain 1"/>
    <property type="match status" value="1"/>
</dbReference>
<evidence type="ECO:0000259" key="9">
    <source>
        <dbReference type="PROSITE" id="PS50816"/>
    </source>
</evidence>
<dbReference type="InterPro" id="IPR018451">
    <property type="entry name" value="NAF/FISL_domain"/>
</dbReference>
<sequence length="250" mass="27363">GVILFVLNAGYLPFNDPNLMAMYKKIYRGEFRCPRWTAPDLKRLLARLLDTNPDTRITVDGILHDPWFRRGIDGPSLAAVAEEDDKEEEDALRDLNAFDIISFSSGFDLSGLIDPAPPRRVRLVTTEAAEGVLGRLEDLARGGEPEPPLVTRRVGSKGSRLAIEGRNGKLVAAAWVRRLNGQLCLVEAEKGPDAWPASEEFWETRLAPALKALALPPTAPPRRPERQLDGSASTPGNSGAAAHARKQEVT</sequence>
<evidence type="ECO:0000256" key="2">
    <source>
        <dbReference type="ARBA" id="ARBA00022527"/>
    </source>
</evidence>
<dbReference type="GO" id="GO:0005524">
    <property type="term" value="F:ATP binding"/>
    <property type="evidence" value="ECO:0007669"/>
    <property type="project" value="UniProtKB-KW"/>
</dbReference>
<dbReference type="GO" id="GO:0004674">
    <property type="term" value="F:protein serine/threonine kinase activity"/>
    <property type="evidence" value="ECO:0007669"/>
    <property type="project" value="UniProtKB-KW"/>
</dbReference>
<dbReference type="Gene3D" id="3.30.310.80">
    <property type="entry name" value="Kinase associated domain 1, KA1"/>
    <property type="match status" value="1"/>
</dbReference>
<evidence type="ECO:0000256" key="5">
    <source>
        <dbReference type="ARBA" id="ARBA00022777"/>
    </source>
</evidence>
<feature type="domain" description="Protein kinase" evidence="8">
    <location>
        <begin position="1"/>
        <end position="68"/>
    </location>
</feature>
<evidence type="ECO:0000313" key="10">
    <source>
        <dbReference type="EMBL" id="JAT57250.1"/>
    </source>
</evidence>
<evidence type="ECO:0000256" key="1">
    <source>
        <dbReference type="ARBA" id="ARBA00012513"/>
    </source>
</evidence>
<evidence type="ECO:0000256" key="3">
    <source>
        <dbReference type="ARBA" id="ARBA00022679"/>
    </source>
</evidence>